<dbReference type="Proteomes" id="UP000233556">
    <property type="component" value="Unassembled WGS sequence"/>
</dbReference>
<reference evidence="2" key="1">
    <citation type="submission" date="2017-11" db="EMBL/GenBank/DDBJ databases">
        <authorList>
            <person name="Lima N.C."/>
            <person name="Parody-Merino A.M."/>
            <person name="Battley P.F."/>
            <person name="Fidler A.E."/>
            <person name="Prosdocimi F."/>
        </authorList>
    </citation>
    <scope>NUCLEOTIDE SEQUENCE [LARGE SCALE GENOMIC DNA]</scope>
</reference>
<protein>
    <submittedName>
        <fullName evidence="1">Uncharacterized protein</fullName>
    </submittedName>
</protein>
<dbReference type="PANTHER" id="PTHR33395:SF22">
    <property type="entry name" value="REVERSE TRANSCRIPTASE DOMAIN-CONTAINING PROTEIN"/>
    <property type="match status" value="1"/>
</dbReference>
<dbReference type="PANTHER" id="PTHR33395">
    <property type="entry name" value="TRANSCRIPTASE, PUTATIVE-RELATED-RELATED"/>
    <property type="match status" value="1"/>
</dbReference>
<evidence type="ECO:0000313" key="2">
    <source>
        <dbReference type="Proteomes" id="UP000233556"/>
    </source>
</evidence>
<accession>A0A2I0U278</accession>
<evidence type="ECO:0000313" key="1">
    <source>
        <dbReference type="EMBL" id="PKU40135.1"/>
    </source>
</evidence>
<dbReference type="OrthoDB" id="3824970at2759"/>
<dbReference type="EMBL" id="KZ506329">
    <property type="protein sequence ID" value="PKU40135.1"/>
    <property type="molecule type" value="Genomic_DNA"/>
</dbReference>
<gene>
    <name evidence="1" type="ORF">llap_9558</name>
</gene>
<name>A0A2I0U278_LIMLA</name>
<reference evidence="2" key="2">
    <citation type="submission" date="2017-12" db="EMBL/GenBank/DDBJ databases">
        <title>Genome sequence of the Bar-tailed Godwit (Limosa lapponica baueri).</title>
        <authorList>
            <person name="Lima N.C.B."/>
            <person name="Parody-Merino A.M."/>
            <person name="Battley P.F."/>
            <person name="Fidler A.E."/>
            <person name="Prosdocimi F."/>
        </authorList>
    </citation>
    <scope>NUCLEOTIDE SEQUENCE [LARGE SCALE GENOMIC DNA]</scope>
</reference>
<keyword evidence="2" id="KW-1185">Reference proteome</keyword>
<sequence>MCPCRLERQWNPGLQREECGHRSREVILPLYSALVRPQLKYCVQFWAPRFKRDRELLERIQSRATKMIKELEHLPYKEKLRKLGLFSLEKRRLRSHEKLQAFLAQVNDALTKAHTMRTTVEYRSIFINVNKILNYMPAMLQLCQTEKVKESIVLLMTKIGKLVAMEEEKAEVLNNIFASVFIDSLSPHSSQVGGLQDRDWGSIAPPTVREDQVQDYLRNLNIQKSTGPNKIHPKVLRILADIIAKPSLPHI</sequence>
<dbReference type="AlphaFoldDB" id="A0A2I0U278"/>
<proteinExistence type="predicted"/>
<organism evidence="1 2">
    <name type="scientific">Limosa lapponica baueri</name>
    <dbReference type="NCBI Taxonomy" id="1758121"/>
    <lineage>
        <taxon>Eukaryota</taxon>
        <taxon>Metazoa</taxon>
        <taxon>Chordata</taxon>
        <taxon>Craniata</taxon>
        <taxon>Vertebrata</taxon>
        <taxon>Euteleostomi</taxon>
        <taxon>Archelosauria</taxon>
        <taxon>Archosauria</taxon>
        <taxon>Dinosauria</taxon>
        <taxon>Saurischia</taxon>
        <taxon>Theropoda</taxon>
        <taxon>Coelurosauria</taxon>
        <taxon>Aves</taxon>
        <taxon>Neognathae</taxon>
        <taxon>Neoaves</taxon>
        <taxon>Charadriiformes</taxon>
        <taxon>Scolopacidae</taxon>
        <taxon>Limosa</taxon>
    </lineage>
</organism>